<organism evidence="1 2">
    <name type="scientific">Levilactobacillus bambusae</name>
    <dbReference type="NCBI Taxonomy" id="2024736"/>
    <lineage>
        <taxon>Bacteria</taxon>
        <taxon>Bacillati</taxon>
        <taxon>Bacillota</taxon>
        <taxon>Bacilli</taxon>
        <taxon>Lactobacillales</taxon>
        <taxon>Lactobacillaceae</taxon>
        <taxon>Levilactobacillus</taxon>
    </lineage>
</organism>
<reference evidence="1 2" key="1">
    <citation type="journal article" date="2018" name="Int. J. Syst. Evol. Microbiol.">
        <title>Lactobacillus bambusae sp. nov., isolated from a traditional fermented Ma-bamboo shoots of Taiwan.</title>
        <authorList>
            <person name="Wang L.-T."/>
        </authorList>
    </citation>
    <scope>NUCLEOTIDE SEQUENCE [LARGE SCALE GENOMIC DNA]</scope>
    <source>
        <strain evidence="1 2">BS-W1</strain>
    </source>
</reference>
<name>A0A2V1N5S2_9LACO</name>
<sequence>MSLRKTTDGNGEFSNAHLSHDRSFYPALLSLVDFRERFYQTYQPLLQPDVRLDIVIEVLDAVSHSKTSFANDQLKQLEGLSIQEGTAIEIIRYDNAYQVRRWFHIRTGQFNLSHRTNEIRNELFDQYDFLALLQRHLEDRSSRIKNGICFIEELT</sequence>
<keyword evidence="2" id="KW-1185">Reference proteome</keyword>
<protein>
    <submittedName>
        <fullName evidence="1">Uncharacterized protein</fullName>
    </submittedName>
</protein>
<comment type="caution">
    <text evidence="1">The sequence shown here is derived from an EMBL/GenBank/DDBJ whole genome shotgun (WGS) entry which is preliminary data.</text>
</comment>
<evidence type="ECO:0000313" key="2">
    <source>
        <dbReference type="Proteomes" id="UP000245080"/>
    </source>
</evidence>
<accession>A0A2V1N5S2</accession>
<gene>
    <name evidence="1" type="ORF">DCM90_02670</name>
</gene>
<evidence type="ECO:0000313" key="1">
    <source>
        <dbReference type="EMBL" id="PWG01096.1"/>
    </source>
</evidence>
<dbReference type="EMBL" id="QCXQ01000001">
    <property type="protein sequence ID" value="PWG01096.1"/>
    <property type="molecule type" value="Genomic_DNA"/>
</dbReference>
<proteinExistence type="predicted"/>
<dbReference type="RefSeq" id="WP_109249809.1">
    <property type="nucleotide sequence ID" value="NZ_QCXQ01000001.1"/>
</dbReference>
<dbReference type="AlphaFoldDB" id="A0A2V1N5S2"/>
<dbReference type="Proteomes" id="UP000245080">
    <property type="component" value="Unassembled WGS sequence"/>
</dbReference>